<dbReference type="EMBL" id="CM000126">
    <property type="protein sequence ID" value="EEC71435.1"/>
    <property type="molecule type" value="Genomic_DNA"/>
</dbReference>
<dbReference type="InterPro" id="IPR019987">
    <property type="entry name" value="GTP-bd_ribosome_bio_YsxC"/>
</dbReference>
<dbReference type="InterPro" id="IPR027417">
    <property type="entry name" value="P-loop_NTPase"/>
</dbReference>
<dbReference type="NCBIfam" id="TIGR03598">
    <property type="entry name" value="GTPase_YsxC"/>
    <property type="match status" value="1"/>
</dbReference>
<feature type="domain" description="EngB-type G" evidence="10">
    <location>
        <begin position="132"/>
        <end position="340"/>
    </location>
</feature>
<keyword evidence="8" id="KW-0717">Septation</keyword>
<dbReference type="GO" id="GO:0009507">
    <property type="term" value="C:chloroplast"/>
    <property type="evidence" value="ECO:0007669"/>
    <property type="project" value="EnsemblPlants"/>
</dbReference>
<proteinExistence type="inferred from homology"/>
<reference evidence="11 12" key="1">
    <citation type="journal article" date="2005" name="PLoS Biol.">
        <title>The genomes of Oryza sativa: a history of duplications.</title>
        <authorList>
            <person name="Yu J."/>
            <person name="Wang J."/>
            <person name="Lin W."/>
            <person name="Li S."/>
            <person name="Li H."/>
            <person name="Zhou J."/>
            <person name="Ni P."/>
            <person name="Dong W."/>
            <person name="Hu S."/>
            <person name="Zeng C."/>
            <person name="Zhang J."/>
            <person name="Zhang Y."/>
            <person name="Li R."/>
            <person name="Xu Z."/>
            <person name="Li S."/>
            <person name="Li X."/>
            <person name="Zheng H."/>
            <person name="Cong L."/>
            <person name="Lin L."/>
            <person name="Yin J."/>
            <person name="Geng J."/>
            <person name="Li G."/>
            <person name="Shi J."/>
            <person name="Liu J."/>
            <person name="Lv H."/>
            <person name="Li J."/>
            <person name="Wang J."/>
            <person name="Deng Y."/>
            <person name="Ran L."/>
            <person name="Shi X."/>
            <person name="Wang X."/>
            <person name="Wu Q."/>
            <person name="Li C."/>
            <person name="Ren X."/>
            <person name="Wang J."/>
            <person name="Wang X."/>
            <person name="Li D."/>
            <person name="Liu D."/>
            <person name="Zhang X."/>
            <person name="Ji Z."/>
            <person name="Zhao W."/>
            <person name="Sun Y."/>
            <person name="Zhang Z."/>
            <person name="Bao J."/>
            <person name="Han Y."/>
            <person name="Dong L."/>
            <person name="Ji J."/>
            <person name="Chen P."/>
            <person name="Wu S."/>
            <person name="Liu J."/>
            <person name="Xiao Y."/>
            <person name="Bu D."/>
            <person name="Tan J."/>
            <person name="Yang L."/>
            <person name="Ye C."/>
            <person name="Zhang J."/>
            <person name="Xu J."/>
            <person name="Zhou Y."/>
            <person name="Yu Y."/>
            <person name="Zhang B."/>
            <person name="Zhuang S."/>
            <person name="Wei H."/>
            <person name="Liu B."/>
            <person name="Lei M."/>
            <person name="Yu H."/>
            <person name="Li Y."/>
            <person name="Xu H."/>
            <person name="Wei S."/>
            <person name="He X."/>
            <person name="Fang L."/>
            <person name="Zhang Z."/>
            <person name="Zhang Y."/>
            <person name="Huang X."/>
            <person name="Su Z."/>
            <person name="Tong W."/>
            <person name="Li J."/>
            <person name="Tong Z."/>
            <person name="Li S."/>
            <person name="Ye J."/>
            <person name="Wang L."/>
            <person name="Fang L."/>
            <person name="Lei T."/>
            <person name="Chen C."/>
            <person name="Chen H."/>
            <person name="Xu Z."/>
            <person name="Li H."/>
            <person name="Huang H."/>
            <person name="Zhang F."/>
            <person name="Xu H."/>
            <person name="Li N."/>
            <person name="Zhao C."/>
            <person name="Li S."/>
            <person name="Dong L."/>
            <person name="Huang Y."/>
            <person name="Li L."/>
            <person name="Xi Y."/>
            <person name="Qi Q."/>
            <person name="Li W."/>
            <person name="Zhang B."/>
            <person name="Hu W."/>
            <person name="Zhang Y."/>
            <person name="Tian X."/>
            <person name="Jiao Y."/>
            <person name="Liang X."/>
            <person name="Jin J."/>
            <person name="Gao L."/>
            <person name="Zheng W."/>
            <person name="Hao B."/>
            <person name="Liu S."/>
            <person name="Wang W."/>
            <person name="Yuan L."/>
            <person name="Cao M."/>
            <person name="McDermott J."/>
            <person name="Samudrala R."/>
            <person name="Wang J."/>
            <person name="Wong G.K."/>
            <person name="Yang H."/>
        </authorList>
    </citation>
    <scope>NUCLEOTIDE SEQUENCE [LARGE SCALE GENOMIC DNA]</scope>
    <source>
        <strain evidence="12">cv. 93-11</strain>
    </source>
</reference>
<evidence type="ECO:0000256" key="6">
    <source>
        <dbReference type="ARBA" id="ARBA00022842"/>
    </source>
</evidence>
<accession>B8A918</accession>
<sequence length="344" mass="38183">MLLHHRLLPRLLLSPSTPVTTTLLVHRTSLFPTRRILSPCCSALSQVAAAPETVDHSDGDEPQGDVQVQLPLDRLFVPPGASVSAGDAEAVTARVLKGSNIVLGPYARGDANVIAADFVKSSVRPDDCPRDGLPEFALVGRSNVGKSSLLNSLVRRKRLALTSKKPGKTQCINHFKVNDSWYLVDLPGYGYAAAPQEARTNWDEFTRNYFLGRENLVSVFLLVDASIPAKKIDLDYASWLGQNKCKIQKSSQTSNYVGINLVPETPLKTSSNVPMTLVFTKCDKRKKKKNGGKRPEENVENFQSLIREYFEAAPPWIMTSSVTNQGRDEILLHMSQLRNYWLKH</sequence>
<dbReference type="HAMAP" id="MF_00321">
    <property type="entry name" value="GTPase_EngB"/>
    <property type="match status" value="1"/>
</dbReference>
<dbReference type="GO" id="GO:0005739">
    <property type="term" value="C:mitochondrion"/>
    <property type="evidence" value="ECO:0007669"/>
    <property type="project" value="EnsemblPlants"/>
</dbReference>
<evidence type="ECO:0000256" key="5">
    <source>
        <dbReference type="ARBA" id="ARBA00022741"/>
    </source>
</evidence>
<evidence type="ECO:0000256" key="1">
    <source>
        <dbReference type="ARBA" id="ARBA00001946"/>
    </source>
</evidence>
<evidence type="ECO:0000256" key="2">
    <source>
        <dbReference type="ARBA" id="ARBA00009638"/>
    </source>
</evidence>
<protein>
    <recommendedName>
        <fullName evidence="10">EngB-type G domain-containing protein</fullName>
    </recommendedName>
</protein>
<evidence type="ECO:0000256" key="8">
    <source>
        <dbReference type="ARBA" id="ARBA00023210"/>
    </source>
</evidence>
<evidence type="ECO:0000313" key="11">
    <source>
        <dbReference type="EMBL" id="EEC71435.1"/>
    </source>
</evidence>
<dbReference type="SUPFAM" id="SSF52540">
    <property type="entry name" value="P-loop containing nucleoside triphosphate hydrolases"/>
    <property type="match status" value="1"/>
</dbReference>
<keyword evidence="12" id="KW-1185">Reference proteome</keyword>
<keyword evidence="4" id="KW-0479">Metal-binding</keyword>
<dbReference type="PROSITE" id="PS51706">
    <property type="entry name" value="G_ENGB"/>
    <property type="match status" value="1"/>
</dbReference>
<dbReference type="GO" id="GO:0051301">
    <property type="term" value="P:cell division"/>
    <property type="evidence" value="ECO:0007669"/>
    <property type="project" value="UniProtKB-KW"/>
</dbReference>
<dbReference type="STRING" id="39946.B8A918"/>
<comment type="cofactor">
    <cofactor evidence="1">
        <name>Mg(2+)</name>
        <dbReference type="ChEBI" id="CHEBI:18420"/>
    </cofactor>
</comment>
<keyword evidence="5" id="KW-0547">Nucleotide-binding</keyword>
<evidence type="ECO:0000256" key="7">
    <source>
        <dbReference type="ARBA" id="ARBA00023134"/>
    </source>
</evidence>
<dbReference type="InterPro" id="IPR006073">
    <property type="entry name" value="GTP-bd"/>
</dbReference>
<keyword evidence="3" id="KW-0132">Cell division</keyword>
<evidence type="ECO:0000256" key="4">
    <source>
        <dbReference type="ARBA" id="ARBA00022723"/>
    </source>
</evidence>
<dbReference type="Gene3D" id="3.40.50.300">
    <property type="entry name" value="P-loop containing nucleotide triphosphate hydrolases"/>
    <property type="match status" value="1"/>
</dbReference>
<dbReference type="InterPro" id="IPR030393">
    <property type="entry name" value="G_ENGB_dom"/>
</dbReference>
<evidence type="ECO:0000256" key="9">
    <source>
        <dbReference type="ARBA" id="ARBA00023306"/>
    </source>
</evidence>
<organism evidence="11 12">
    <name type="scientific">Oryza sativa subsp. indica</name>
    <name type="common">Rice</name>
    <dbReference type="NCBI Taxonomy" id="39946"/>
    <lineage>
        <taxon>Eukaryota</taxon>
        <taxon>Viridiplantae</taxon>
        <taxon>Streptophyta</taxon>
        <taxon>Embryophyta</taxon>
        <taxon>Tracheophyta</taxon>
        <taxon>Spermatophyta</taxon>
        <taxon>Magnoliopsida</taxon>
        <taxon>Liliopsida</taxon>
        <taxon>Poales</taxon>
        <taxon>Poaceae</taxon>
        <taxon>BOP clade</taxon>
        <taxon>Oryzoideae</taxon>
        <taxon>Oryzeae</taxon>
        <taxon>Oryzinae</taxon>
        <taxon>Oryza</taxon>
        <taxon>Oryza sativa</taxon>
    </lineage>
</organism>
<evidence type="ECO:0000256" key="3">
    <source>
        <dbReference type="ARBA" id="ARBA00022618"/>
    </source>
</evidence>
<dbReference type="OMA" id="QAAPPWI"/>
<dbReference type="HOGENOM" id="CLU_033732_0_0_1"/>
<gene>
    <name evidence="11" type="ORF">OsI_03633</name>
</gene>
<keyword evidence="6" id="KW-0460">Magnesium</keyword>
<keyword evidence="9" id="KW-0131">Cell cycle</keyword>
<evidence type="ECO:0000259" key="10">
    <source>
        <dbReference type="PROSITE" id="PS51706"/>
    </source>
</evidence>
<dbReference type="GO" id="GO:0005525">
    <property type="term" value="F:GTP binding"/>
    <property type="evidence" value="ECO:0007669"/>
    <property type="project" value="UniProtKB-KW"/>
</dbReference>
<name>B8A918_ORYSI</name>
<keyword evidence="7" id="KW-0342">GTP-binding</keyword>
<dbReference type="AlphaFoldDB" id="B8A918"/>
<dbReference type="Pfam" id="PF01926">
    <property type="entry name" value="MMR_HSR1"/>
    <property type="match status" value="1"/>
</dbReference>
<dbReference type="GO" id="GO:0046872">
    <property type="term" value="F:metal ion binding"/>
    <property type="evidence" value="ECO:0007669"/>
    <property type="project" value="UniProtKB-KW"/>
</dbReference>
<dbReference type="PANTHER" id="PTHR11649:SF13">
    <property type="entry name" value="ENGB-TYPE G DOMAIN-CONTAINING PROTEIN"/>
    <property type="match status" value="1"/>
</dbReference>
<evidence type="ECO:0000313" key="12">
    <source>
        <dbReference type="Proteomes" id="UP000007015"/>
    </source>
</evidence>
<dbReference type="Proteomes" id="UP000007015">
    <property type="component" value="Chromosome 1"/>
</dbReference>
<dbReference type="CDD" id="cd01876">
    <property type="entry name" value="YihA_EngB"/>
    <property type="match status" value="1"/>
</dbReference>
<dbReference type="PANTHER" id="PTHR11649">
    <property type="entry name" value="MSS1/TRME-RELATED GTP-BINDING PROTEIN"/>
    <property type="match status" value="1"/>
</dbReference>
<comment type="similarity">
    <text evidence="2">Belongs to the TRAFAC class TrmE-Era-EngA-EngB-Septin-like GTPase superfamily. EngB GTPase family.</text>
</comment>
<dbReference type="Gramene" id="BGIOSGA004399-TA">
    <property type="protein sequence ID" value="BGIOSGA004399-PA"/>
    <property type="gene ID" value="BGIOSGA004399"/>
</dbReference>